<dbReference type="SUPFAM" id="SSF46785">
    <property type="entry name" value="Winged helix' DNA-binding domain"/>
    <property type="match status" value="1"/>
</dbReference>
<dbReference type="KEGG" id="dpr:Despr_3280"/>
<name>A0A7U4DQV0_DESPD</name>
<feature type="region of interest" description="Disordered" evidence="5">
    <location>
        <begin position="292"/>
        <end position="312"/>
    </location>
</feature>
<evidence type="ECO:0000256" key="5">
    <source>
        <dbReference type="SAM" id="MobiDB-lite"/>
    </source>
</evidence>
<dbReference type="RefSeq" id="WP_015725931.1">
    <property type="nucleotide sequence ID" value="NC_014972.1"/>
</dbReference>
<dbReference type="PANTHER" id="PTHR30126:SF81">
    <property type="entry name" value="HTH-TYPE TRANSCRIPTIONAL REGULATOR ILVY"/>
    <property type="match status" value="1"/>
</dbReference>
<evidence type="ECO:0000259" key="6">
    <source>
        <dbReference type="PROSITE" id="PS50931"/>
    </source>
</evidence>
<dbReference type="Pfam" id="PF03466">
    <property type="entry name" value="LysR_substrate"/>
    <property type="match status" value="1"/>
</dbReference>
<dbReference type="PANTHER" id="PTHR30126">
    <property type="entry name" value="HTH-TYPE TRANSCRIPTIONAL REGULATOR"/>
    <property type="match status" value="1"/>
</dbReference>
<keyword evidence="3" id="KW-0238">DNA-binding</keyword>
<dbReference type="Proteomes" id="UP000006365">
    <property type="component" value="Chromosome"/>
</dbReference>
<dbReference type="GO" id="GO:0003700">
    <property type="term" value="F:DNA-binding transcription factor activity"/>
    <property type="evidence" value="ECO:0007669"/>
    <property type="project" value="InterPro"/>
</dbReference>
<organism evidence="7 8">
    <name type="scientific">Desulfobulbus propionicus (strain ATCC 33891 / DSM 2032 / VKM B-1956 / 1pr3)</name>
    <dbReference type="NCBI Taxonomy" id="577650"/>
    <lineage>
        <taxon>Bacteria</taxon>
        <taxon>Pseudomonadati</taxon>
        <taxon>Thermodesulfobacteriota</taxon>
        <taxon>Desulfobulbia</taxon>
        <taxon>Desulfobulbales</taxon>
        <taxon>Desulfobulbaceae</taxon>
        <taxon>Desulfobulbus</taxon>
    </lineage>
</organism>
<evidence type="ECO:0000256" key="3">
    <source>
        <dbReference type="ARBA" id="ARBA00023125"/>
    </source>
</evidence>
<keyword evidence="4" id="KW-0804">Transcription</keyword>
<reference evidence="7 8" key="1">
    <citation type="journal article" date="2011" name="Stand. Genomic Sci.">
        <title>Complete genome sequence of Desulfobulbus propionicus type strain (1pr3).</title>
        <authorList>
            <person name="Pagani I."/>
            <person name="Lapidus A."/>
            <person name="Nolan M."/>
            <person name="Lucas S."/>
            <person name="Hammon N."/>
            <person name="Deshpande S."/>
            <person name="Cheng J.F."/>
            <person name="Chertkov O."/>
            <person name="Davenport K."/>
            <person name="Tapia R."/>
            <person name="Han C."/>
            <person name="Goodwin L."/>
            <person name="Pitluck S."/>
            <person name="Liolios K."/>
            <person name="Mavromatis K."/>
            <person name="Ivanova N."/>
            <person name="Mikhailova N."/>
            <person name="Pati A."/>
            <person name="Chen A."/>
            <person name="Palaniappan K."/>
            <person name="Land M."/>
            <person name="Hauser L."/>
            <person name="Chang Y.J."/>
            <person name="Jeffries C.D."/>
            <person name="Detter J.C."/>
            <person name="Brambilla E."/>
            <person name="Kannan K.P."/>
            <person name="Djao O.D."/>
            <person name="Rohde M."/>
            <person name="Pukall R."/>
            <person name="Spring S."/>
            <person name="Goker M."/>
            <person name="Sikorski J."/>
            <person name="Woyke T."/>
            <person name="Bristow J."/>
            <person name="Eisen J.A."/>
            <person name="Markowitz V."/>
            <person name="Hugenholtz P."/>
            <person name="Kyrpides N.C."/>
            <person name="Klenk H.P."/>
        </authorList>
    </citation>
    <scope>NUCLEOTIDE SEQUENCE [LARGE SCALE GENOMIC DNA]</scope>
    <source>
        <strain evidence="8">ATCC 33891 / DSM 2032 / 1pr3</strain>
    </source>
</reference>
<dbReference type="Gene3D" id="1.10.10.10">
    <property type="entry name" value="Winged helix-like DNA-binding domain superfamily/Winged helix DNA-binding domain"/>
    <property type="match status" value="1"/>
</dbReference>
<gene>
    <name evidence="7" type="ordered locus">Despr_3280</name>
</gene>
<keyword evidence="8" id="KW-1185">Reference proteome</keyword>
<dbReference type="InterPro" id="IPR005119">
    <property type="entry name" value="LysR_subst-bd"/>
</dbReference>
<evidence type="ECO:0000256" key="4">
    <source>
        <dbReference type="ARBA" id="ARBA00023163"/>
    </source>
</evidence>
<dbReference type="CDD" id="cd08430">
    <property type="entry name" value="PBP2_IlvY"/>
    <property type="match status" value="1"/>
</dbReference>
<keyword evidence="2" id="KW-0805">Transcription regulation</keyword>
<dbReference type="PROSITE" id="PS50931">
    <property type="entry name" value="HTH_LYSR"/>
    <property type="match status" value="1"/>
</dbReference>
<dbReference type="InterPro" id="IPR036388">
    <property type="entry name" value="WH-like_DNA-bd_sf"/>
</dbReference>
<evidence type="ECO:0000313" key="7">
    <source>
        <dbReference type="EMBL" id="ADW19407.1"/>
    </source>
</evidence>
<dbReference type="InterPro" id="IPR036390">
    <property type="entry name" value="WH_DNA-bd_sf"/>
</dbReference>
<comment type="similarity">
    <text evidence="1">Belongs to the LysR transcriptional regulatory family.</text>
</comment>
<dbReference type="Gene3D" id="3.40.190.10">
    <property type="entry name" value="Periplasmic binding protein-like II"/>
    <property type="match status" value="2"/>
</dbReference>
<dbReference type="InterPro" id="IPR037404">
    <property type="entry name" value="IlvY_PBP2"/>
</dbReference>
<evidence type="ECO:0000256" key="1">
    <source>
        <dbReference type="ARBA" id="ARBA00009437"/>
    </source>
</evidence>
<dbReference type="AlphaFoldDB" id="A0A7U4DQV0"/>
<evidence type="ECO:0000256" key="2">
    <source>
        <dbReference type="ARBA" id="ARBA00023015"/>
    </source>
</evidence>
<dbReference type="SUPFAM" id="SSF53850">
    <property type="entry name" value="Periplasmic binding protein-like II"/>
    <property type="match status" value="1"/>
</dbReference>
<dbReference type="GO" id="GO:0000976">
    <property type="term" value="F:transcription cis-regulatory region binding"/>
    <property type="evidence" value="ECO:0007669"/>
    <property type="project" value="TreeGrafter"/>
</dbReference>
<accession>A0A7U4DQV0</accession>
<feature type="domain" description="HTH lysR-type" evidence="6">
    <location>
        <begin position="1"/>
        <end position="58"/>
    </location>
</feature>
<dbReference type="InterPro" id="IPR000847">
    <property type="entry name" value="LysR_HTH_N"/>
</dbReference>
<dbReference type="Pfam" id="PF00126">
    <property type="entry name" value="HTH_1"/>
    <property type="match status" value="1"/>
</dbReference>
<protein>
    <submittedName>
        <fullName evidence="7">Transcriptional regulator, LysR family</fullName>
    </submittedName>
</protein>
<dbReference type="EMBL" id="CP002364">
    <property type="protein sequence ID" value="ADW19407.1"/>
    <property type="molecule type" value="Genomic_DNA"/>
</dbReference>
<sequence>MDIHAIKIFNHLARTLHFGRTSRACNLTPSALTRTIQRIEQELGTQLFLRDNRRVALTPAGEIVRRYAEEAEQRWQRLLQELAGDQTLRGEISLYCSVTAATSILPRILRAFRAAHPGVQIKLQTGDAAESLDRLRSREAQVTIAALPGQLPPSVVFIELARTPLVFIEPVDGATRRTDSGGTDWSQTPVILAEQGLSRVRIDRWFKEKGIQPNIYAEVAGNEALLAMVSLGCGVGVVPGLVLEKSPLQEQVRIFEVVPVLAPFIIGACTLEQQLANPVIRAFWTTVHQENKEGGGVENRPIPAHGPVSGDS</sequence>
<evidence type="ECO:0000313" key="8">
    <source>
        <dbReference type="Proteomes" id="UP000006365"/>
    </source>
</evidence>
<dbReference type="NCBIfam" id="NF008722">
    <property type="entry name" value="PRK11716.1"/>
    <property type="match status" value="1"/>
</dbReference>
<proteinExistence type="inferred from homology"/>